<dbReference type="PRINTS" id="PR00899">
    <property type="entry name" value="GPCRSTE3"/>
</dbReference>
<protein>
    <submittedName>
        <fullName evidence="12">Uncharacterized protein</fullName>
    </submittedName>
</protein>
<comment type="similarity">
    <text evidence="2">Belongs to the G-protein coupled receptor 4 family.</text>
</comment>
<feature type="compositionally biased region" description="Low complexity" evidence="10">
    <location>
        <begin position="388"/>
        <end position="406"/>
    </location>
</feature>
<evidence type="ECO:0000256" key="6">
    <source>
        <dbReference type="ARBA" id="ARBA00023040"/>
    </source>
</evidence>
<accession>A0A4S4N2W5</accession>
<evidence type="ECO:0000313" key="13">
    <source>
        <dbReference type="Proteomes" id="UP000308730"/>
    </source>
</evidence>
<dbReference type="EMBL" id="SGPM01000008">
    <property type="protein sequence ID" value="THH33304.1"/>
    <property type="molecule type" value="Genomic_DNA"/>
</dbReference>
<dbReference type="GO" id="GO:0000750">
    <property type="term" value="P:pheromone-dependent signal transduction involved in conjugation with cellular fusion"/>
    <property type="evidence" value="ECO:0007669"/>
    <property type="project" value="TreeGrafter"/>
</dbReference>
<dbReference type="CDD" id="cd14966">
    <property type="entry name" value="7tmD_STE3"/>
    <property type="match status" value="1"/>
</dbReference>
<evidence type="ECO:0000313" key="12">
    <source>
        <dbReference type="EMBL" id="THH33304.1"/>
    </source>
</evidence>
<dbReference type="GO" id="GO:0005886">
    <property type="term" value="C:plasma membrane"/>
    <property type="evidence" value="ECO:0007669"/>
    <property type="project" value="TreeGrafter"/>
</dbReference>
<evidence type="ECO:0000256" key="1">
    <source>
        <dbReference type="ARBA" id="ARBA00004141"/>
    </source>
</evidence>
<keyword evidence="5 11" id="KW-1133">Transmembrane helix</keyword>
<keyword evidence="6" id="KW-0297">G-protein coupled receptor</keyword>
<feature type="transmembrane region" description="Helical" evidence="11">
    <location>
        <begin position="275"/>
        <end position="292"/>
    </location>
</feature>
<dbReference type="PRINTS" id="PR00901">
    <property type="entry name" value="PHEROMONEBAR"/>
</dbReference>
<gene>
    <name evidence="12" type="ORF">EUX98_g915</name>
</gene>
<evidence type="ECO:0000256" key="2">
    <source>
        <dbReference type="ARBA" id="ARBA00011085"/>
    </source>
</evidence>
<dbReference type="PANTHER" id="PTHR28097:SF1">
    <property type="entry name" value="PHEROMONE A FACTOR RECEPTOR"/>
    <property type="match status" value="1"/>
</dbReference>
<evidence type="ECO:0000256" key="9">
    <source>
        <dbReference type="ARBA" id="ARBA00023224"/>
    </source>
</evidence>
<keyword evidence="13" id="KW-1185">Reference proteome</keyword>
<proteinExistence type="inferred from homology"/>
<feature type="transmembrane region" description="Helical" evidence="11">
    <location>
        <begin position="205"/>
        <end position="228"/>
    </location>
</feature>
<keyword evidence="7 11" id="KW-0472">Membrane</keyword>
<dbReference type="AlphaFoldDB" id="A0A4S4N2W5"/>
<keyword evidence="4 11" id="KW-0812">Transmembrane</keyword>
<feature type="transmembrane region" description="Helical" evidence="11">
    <location>
        <begin position="111"/>
        <end position="134"/>
    </location>
</feature>
<name>A0A4S4N2W5_9APHY</name>
<evidence type="ECO:0000256" key="5">
    <source>
        <dbReference type="ARBA" id="ARBA00022989"/>
    </source>
</evidence>
<evidence type="ECO:0000256" key="7">
    <source>
        <dbReference type="ARBA" id="ARBA00023136"/>
    </source>
</evidence>
<sequence length="406" mass="44810">MSDPSYPAFPILAFLGCVLALLPIPWHLQAWNSGTCLFMFWSAVACLNLGVNSIVWHGNAIDHAPVWCDISSRIIVAVAVALPASSLCINRRLYHISSVQIASISRGEKRRAIMIDLSIGLGIPLFQVLCQYIVSGHRYDIFEDIGCYPYTYNTPPSYPLSQVWPLAIGLVSAVYCVLTLRAFFRRRAAFAQYLASNPSLTTNRYFRLMALASTELMCTIPISSYGLYLNLSAAPMHPWISWADTHFDYWQVNQVPAAVWRQDSNASVAFELSRWAAPFCAFVFFAYFGFAAEARKNYSTLLLPVTSRLRACVPWKSIRHPKGILPLADSSAKYPLPSPPMSSTSKFHLLSSGLSSSKSICSSFDSPALPPYDAHVIAAEPAMPPTPSTLYSSSPPSQSSLPLHHS</sequence>
<dbReference type="Pfam" id="PF02076">
    <property type="entry name" value="STE3"/>
    <property type="match status" value="1"/>
</dbReference>
<dbReference type="Proteomes" id="UP000308730">
    <property type="component" value="Unassembled WGS sequence"/>
</dbReference>
<evidence type="ECO:0000256" key="3">
    <source>
        <dbReference type="ARBA" id="ARBA00022507"/>
    </source>
</evidence>
<feature type="transmembrane region" description="Helical" evidence="11">
    <location>
        <begin position="6"/>
        <end position="24"/>
    </location>
</feature>
<evidence type="ECO:0000256" key="10">
    <source>
        <dbReference type="SAM" id="MobiDB-lite"/>
    </source>
</evidence>
<feature type="region of interest" description="Disordered" evidence="10">
    <location>
        <begin position="385"/>
        <end position="406"/>
    </location>
</feature>
<keyword evidence="3" id="KW-0589">Pheromone response</keyword>
<reference evidence="12 13" key="1">
    <citation type="submission" date="2019-02" db="EMBL/GenBank/DDBJ databases">
        <title>Genome sequencing of the rare red list fungi Antrodiella citrinella (Flaviporus citrinellus).</title>
        <authorList>
            <person name="Buettner E."/>
            <person name="Kellner H."/>
        </authorList>
    </citation>
    <scope>NUCLEOTIDE SEQUENCE [LARGE SCALE GENOMIC DNA]</scope>
    <source>
        <strain evidence="12 13">DSM 108506</strain>
    </source>
</reference>
<evidence type="ECO:0000256" key="4">
    <source>
        <dbReference type="ARBA" id="ARBA00022692"/>
    </source>
</evidence>
<comment type="subcellular location">
    <subcellularLocation>
        <location evidence="1">Membrane</location>
        <topology evidence="1">Multi-pass membrane protein</topology>
    </subcellularLocation>
</comment>
<feature type="transmembrane region" description="Helical" evidence="11">
    <location>
        <begin position="70"/>
        <end position="90"/>
    </location>
</feature>
<evidence type="ECO:0000256" key="11">
    <source>
        <dbReference type="SAM" id="Phobius"/>
    </source>
</evidence>
<comment type="caution">
    <text evidence="12">The sequence shown here is derived from an EMBL/GenBank/DDBJ whole genome shotgun (WGS) entry which is preliminary data.</text>
</comment>
<feature type="transmembrane region" description="Helical" evidence="11">
    <location>
        <begin position="36"/>
        <end position="58"/>
    </location>
</feature>
<dbReference type="PANTHER" id="PTHR28097">
    <property type="entry name" value="PHEROMONE A FACTOR RECEPTOR"/>
    <property type="match status" value="1"/>
</dbReference>
<evidence type="ECO:0000256" key="8">
    <source>
        <dbReference type="ARBA" id="ARBA00023170"/>
    </source>
</evidence>
<dbReference type="InterPro" id="IPR001499">
    <property type="entry name" value="GPCR_STE3"/>
</dbReference>
<dbReference type="InterPro" id="IPR000481">
    <property type="entry name" value="GPCR_Pheromne_B_alpha_rcpt"/>
</dbReference>
<keyword evidence="9" id="KW-0807">Transducer</keyword>
<feature type="transmembrane region" description="Helical" evidence="11">
    <location>
        <begin position="163"/>
        <end position="184"/>
    </location>
</feature>
<keyword evidence="8" id="KW-0675">Receptor</keyword>
<organism evidence="12 13">
    <name type="scientific">Antrodiella citrinella</name>
    <dbReference type="NCBI Taxonomy" id="2447956"/>
    <lineage>
        <taxon>Eukaryota</taxon>
        <taxon>Fungi</taxon>
        <taxon>Dikarya</taxon>
        <taxon>Basidiomycota</taxon>
        <taxon>Agaricomycotina</taxon>
        <taxon>Agaricomycetes</taxon>
        <taxon>Polyporales</taxon>
        <taxon>Steccherinaceae</taxon>
        <taxon>Antrodiella</taxon>
    </lineage>
</organism>
<dbReference type="GO" id="GO:0004934">
    <property type="term" value="F:mating-type alpha-factor pheromone receptor activity"/>
    <property type="evidence" value="ECO:0007669"/>
    <property type="project" value="InterPro"/>
</dbReference>
<dbReference type="OrthoDB" id="2874149at2759"/>